<sequence length="277" mass="30849">MERTDRKPRQAQEATVTGRTELSPDMVRLSLNAPGLRGRDLAFTDHYVKLLFAPAGADYSWPFDVAELRETREPAERPVTRTYTFRRVDTATGDFDLDFVLHGDEGLAGPWARNAQVGDTLGFLGPGGAWRPEEGYEHFVLAGDEAAAPAIAAAIEHLPAGTTAEVYVEIAAEGHEFDMPRREGVTLTWVPRSGATEGTELSRVVRAAGYPEKRTSWFIHGVAEMIKELRRFLFVDGEIERADASISGYWRLGMTEDGWQASKRDFVAEMEREEQTS</sequence>
<dbReference type="OrthoDB" id="9814826at2"/>
<dbReference type="RefSeq" id="WP_018022597.1">
    <property type="nucleotide sequence ID" value="NZ_AQUX01000009.1"/>
</dbReference>
<dbReference type="eggNOG" id="COG2375">
    <property type="taxonomic scope" value="Bacteria"/>
</dbReference>
<dbReference type="GO" id="GO:0016491">
    <property type="term" value="F:oxidoreductase activity"/>
    <property type="evidence" value="ECO:0007669"/>
    <property type="project" value="InterPro"/>
</dbReference>
<dbReference type="CDD" id="cd06193">
    <property type="entry name" value="siderophore_interacting"/>
    <property type="match status" value="1"/>
</dbReference>
<accession>A0A097IFI5</accession>
<gene>
    <name evidence="3" type="ORF">CDOO_06190</name>
</gene>
<dbReference type="InterPro" id="IPR039261">
    <property type="entry name" value="FNR_nucleotide-bd"/>
</dbReference>
<reference evidence="3 4" key="1">
    <citation type="submission" date="2013-09" db="EMBL/GenBank/DDBJ databases">
        <title>Complete genome sequence of Corynebacterium doosanense CAU 212(T) (=DSM 45436(T)), isolated from activated sludge.</title>
        <authorList>
            <person name="Schaffert L."/>
            <person name="Albersmeier A."/>
            <person name="Kalinowski J."/>
            <person name="Ruckert C."/>
        </authorList>
    </citation>
    <scope>NUCLEOTIDE SEQUENCE [LARGE SCALE GENOMIC DNA]</scope>
    <source>
        <strain evidence="3 4">CAU 212</strain>
    </source>
</reference>
<dbReference type="Proteomes" id="UP000029914">
    <property type="component" value="Chromosome"/>
</dbReference>
<feature type="compositionally biased region" description="Basic and acidic residues" evidence="1">
    <location>
        <begin position="1"/>
        <end position="10"/>
    </location>
</feature>
<name>A0A097IFI5_9CORY</name>
<dbReference type="Gene3D" id="3.40.50.80">
    <property type="entry name" value="Nucleotide-binding domain of ferredoxin-NADP reductase (FNR) module"/>
    <property type="match status" value="1"/>
</dbReference>
<dbReference type="InterPro" id="IPR013113">
    <property type="entry name" value="SIP_FAD-bd"/>
</dbReference>
<feature type="region of interest" description="Disordered" evidence="1">
    <location>
        <begin position="1"/>
        <end position="21"/>
    </location>
</feature>
<dbReference type="InterPro" id="IPR017938">
    <property type="entry name" value="Riboflavin_synthase-like_b-brl"/>
</dbReference>
<evidence type="ECO:0000259" key="2">
    <source>
        <dbReference type="PROSITE" id="PS51384"/>
    </source>
</evidence>
<dbReference type="PANTHER" id="PTHR30157">
    <property type="entry name" value="FERRIC REDUCTASE, NADPH-DEPENDENT"/>
    <property type="match status" value="1"/>
</dbReference>
<dbReference type="SUPFAM" id="SSF63380">
    <property type="entry name" value="Riboflavin synthase domain-like"/>
    <property type="match status" value="1"/>
</dbReference>
<dbReference type="Gene3D" id="2.40.30.10">
    <property type="entry name" value="Translation factors"/>
    <property type="match status" value="1"/>
</dbReference>
<evidence type="ECO:0000313" key="3">
    <source>
        <dbReference type="EMBL" id="AIT60889.1"/>
    </source>
</evidence>
<dbReference type="PANTHER" id="PTHR30157:SF0">
    <property type="entry name" value="NADPH-DEPENDENT FERRIC-CHELATE REDUCTASE"/>
    <property type="match status" value="1"/>
</dbReference>
<dbReference type="Pfam" id="PF04954">
    <property type="entry name" value="SIP"/>
    <property type="match status" value="1"/>
</dbReference>
<dbReference type="InterPro" id="IPR017927">
    <property type="entry name" value="FAD-bd_FR_type"/>
</dbReference>
<evidence type="ECO:0000313" key="4">
    <source>
        <dbReference type="Proteomes" id="UP000029914"/>
    </source>
</evidence>
<dbReference type="InterPro" id="IPR007037">
    <property type="entry name" value="SIP_rossman_dom"/>
</dbReference>
<organism evidence="3 4">
    <name type="scientific">Corynebacterium doosanense CAU 212 = DSM 45436</name>
    <dbReference type="NCBI Taxonomy" id="558173"/>
    <lineage>
        <taxon>Bacteria</taxon>
        <taxon>Bacillati</taxon>
        <taxon>Actinomycetota</taxon>
        <taxon>Actinomycetes</taxon>
        <taxon>Mycobacteriales</taxon>
        <taxon>Corynebacteriaceae</taxon>
        <taxon>Corynebacterium</taxon>
    </lineage>
</organism>
<feature type="domain" description="FAD-binding FR-type" evidence="2">
    <location>
        <begin position="9"/>
        <end position="133"/>
    </location>
</feature>
<dbReference type="Pfam" id="PF08021">
    <property type="entry name" value="FAD_binding_9"/>
    <property type="match status" value="1"/>
</dbReference>
<dbReference type="HOGENOM" id="CLU_040923_3_0_11"/>
<protein>
    <submittedName>
        <fullName evidence="3">FAD-binding protein</fullName>
    </submittedName>
</protein>
<dbReference type="STRING" id="558173.CDOO_06190"/>
<evidence type="ECO:0000256" key="1">
    <source>
        <dbReference type="SAM" id="MobiDB-lite"/>
    </source>
</evidence>
<keyword evidence="4" id="KW-1185">Reference proteome</keyword>
<dbReference type="KEGG" id="cdo:CDOO_06190"/>
<proteinExistence type="predicted"/>
<dbReference type="PROSITE" id="PS51384">
    <property type="entry name" value="FAD_FR"/>
    <property type="match status" value="1"/>
</dbReference>
<dbReference type="EMBL" id="CP006764">
    <property type="protein sequence ID" value="AIT60889.1"/>
    <property type="molecule type" value="Genomic_DNA"/>
</dbReference>
<dbReference type="AlphaFoldDB" id="A0A097IFI5"/>
<dbReference type="InterPro" id="IPR039374">
    <property type="entry name" value="SIP_fam"/>
</dbReference>